<sequence>MQIARLFEIVYLLLDKKSTTAKELAEYFEVSTRTILRDIEALTTAGIPIYTSRGKGGGISILKHFVLNKALISEEEQNQILFGLKSMSAVNTIDTTDTLTRLQLLFNKSRTDWIEIDFSNWGSPASEKEKFARIKQAVISQRILEFDYLNSYGQRTHRQVEPLRVVFKGHSWYLQAFCRQKQDYRIYKISRIRNLKMCDISFDRNLPDNLGFDVDRLNPEHTVTLKLRFAPEVAFRVYDMYDDSCIEVHEDGSITATANYPYGDWVIGHILSFGSAAEVIEPDDLRQEVADRARRIAEKYQNHPPVI</sequence>
<dbReference type="Proteomes" id="UP000681162">
    <property type="component" value="Unassembled WGS sequence"/>
</dbReference>
<dbReference type="InterPro" id="IPR036388">
    <property type="entry name" value="WH-like_DNA-bd_sf"/>
</dbReference>
<dbReference type="AlphaFoldDB" id="A0A919XUL0"/>
<dbReference type="GO" id="GO:0003700">
    <property type="term" value="F:DNA-binding transcription factor activity"/>
    <property type="evidence" value="ECO:0007669"/>
    <property type="project" value="InterPro"/>
</dbReference>
<dbReference type="InterPro" id="IPR051534">
    <property type="entry name" value="CBASS_pafABC_assoc_protein"/>
</dbReference>
<feature type="domain" description="HTH deoR-type" evidence="3">
    <location>
        <begin position="2"/>
        <end position="60"/>
    </location>
</feature>
<comment type="caution">
    <text evidence="4">The sequence shown here is derived from an EMBL/GenBank/DDBJ whole genome shotgun (WGS) entry which is preliminary data.</text>
</comment>
<evidence type="ECO:0000313" key="5">
    <source>
        <dbReference type="Proteomes" id="UP000681162"/>
    </source>
</evidence>
<accession>A0A919XUL0</accession>
<dbReference type="PANTHER" id="PTHR34580">
    <property type="match status" value="1"/>
</dbReference>
<name>A0A919XUL0_9BACL</name>
<keyword evidence="5" id="KW-1185">Reference proteome</keyword>
<dbReference type="PIRSF" id="PIRSF016838">
    <property type="entry name" value="PafC"/>
    <property type="match status" value="1"/>
</dbReference>
<dbReference type="InterPro" id="IPR057727">
    <property type="entry name" value="WCX_dom"/>
</dbReference>
<protein>
    <submittedName>
        <fullName evidence="4">Transcriptional regulator</fullName>
    </submittedName>
</protein>
<organism evidence="4 5">
    <name type="scientific">Paenibacillus antibioticophila</name>
    <dbReference type="NCBI Taxonomy" id="1274374"/>
    <lineage>
        <taxon>Bacteria</taxon>
        <taxon>Bacillati</taxon>
        <taxon>Bacillota</taxon>
        <taxon>Bacilli</taxon>
        <taxon>Bacillales</taxon>
        <taxon>Paenibacillaceae</taxon>
        <taxon>Paenibacillus</taxon>
    </lineage>
</organism>
<dbReference type="Pfam" id="PF08279">
    <property type="entry name" value="HTH_11"/>
    <property type="match status" value="1"/>
</dbReference>
<keyword evidence="1" id="KW-0805">Transcription regulation</keyword>
<gene>
    <name evidence="4" type="ORF">J41TS12_42980</name>
</gene>
<dbReference type="SUPFAM" id="SSF46785">
    <property type="entry name" value="Winged helix' DNA-binding domain"/>
    <property type="match status" value="1"/>
</dbReference>
<dbReference type="InterPro" id="IPR028349">
    <property type="entry name" value="PafC-like"/>
</dbReference>
<dbReference type="PROSITE" id="PS51000">
    <property type="entry name" value="HTH_DEOR_2"/>
    <property type="match status" value="1"/>
</dbReference>
<dbReference type="InterPro" id="IPR001034">
    <property type="entry name" value="DeoR_HTH"/>
</dbReference>
<evidence type="ECO:0000256" key="2">
    <source>
        <dbReference type="ARBA" id="ARBA00023163"/>
    </source>
</evidence>
<dbReference type="PROSITE" id="PS52050">
    <property type="entry name" value="WYL"/>
    <property type="match status" value="1"/>
</dbReference>
<dbReference type="EMBL" id="BORR01000021">
    <property type="protein sequence ID" value="GIO39437.1"/>
    <property type="molecule type" value="Genomic_DNA"/>
</dbReference>
<dbReference type="InterPro" id="IPR013196">
    <property type="entry name" value="HTH_11"/>
</dbReference>
<dbReference type="RefSeq" id="WP_212942695.1">
    <property type="nucleotide sequence ID" value="NZ_BORR01000021.1"/>
</dbReference>
<dbReference type="Pfam" id="PF25583">
    <property type="entry name" value="WCX"/>
    <property type="match status" value="1"/>
</dbReference>
<dbReference type="Pfam" id="PF13280">
    <property type="entry name" value="WYL"/>
    <property type="match status" value="1"/>
</dbReference>
<dbReference type="SMART" id="SM00420">
    <property type="entry name" value="HTH_DEOR"/>
    <property type="match status" value="1"/>
</dbReference>
<dbReference type="InterPro" id="IPR026881">
    <property type="entry name" value="WYL_dom"/>
</dbReference>
<evidence type="ECO:0000259" key="3">
    <source>
        <dbReference type="PROSITE" id="PS51000"/>
    </source>
</evidence>
<dbReference type="PANTHER" id="PTHR34580:SF1">
    <property type="entry name" value="PROTEIN PAFC"/>
    <property type="match status" value="1"/>
</dbReference>
<evidence type="ECO:0000313" key="4">
    <source>
        <dbReference type="EMBL" id="GIO39437.1"/>
    </source>
</evidence>
<reference evidence="4 5" key="1">
    <citation type="submission" date="2021-03" db="EMBL/GenBank/DDBJ databases">
        <title>Antimicrobial resistance genes in bacteria isolated from Japanese honey, and their potential for conferring macrolide and lincosamide resistance in the American foulbrood pathogen Paenibacillus larvae.</title>
        <authorList>
            <person name="Okamoto M."/>
            <person name="Kumagai M."/>
            <person name="Kanamori H."/>
            <person name="Takamatsu D."/>
        </authorList>
    </citation>
    <scope>NUCLEOTIDE SEQUENCE [LARGE SCALE GENOMIC DNA]</scope>
    <source>
        <strain evidence="4 5">J41TS12</strain>
    </source>
</reference>
<keyword evidence="2" id="KW-0804">Transcription</keyword>
<proteinExistence type="predicted"/>
<dbReference type="Gene3D" id="1.10.10.10">
    <property type="entry name" value="Winged helix-like DNA-binding domain superfamily/Winged helix DNA-binding domain"/>
    <property type="match status" value="1"/>
</dbReference>
<evidence type="ECO:0000256" key="1">
    <source>
        <dbReference type="ARBA" id="ARBA00023015"/>
    </source>
</evidence>
<dbReference type="InterPro" id="IPR036390">
    <property type="entry name" value="WH_DNA-bd_sf"/>
</dbReference>